<accession>A0A9P1JP64</accession>
<dbReference type="Proteomes" id="UP000007319">
    <property type="component" value="Chromosome"/>
</dbReference>
<evidence type="ECO:0000313" key="2">
    <source>
        <dbReference type="Proteomes" id="UP000007319"/>
    </source>
</evidence>
<dbReference type="AlphaFoldDB" id="A0A9P1JP64"/>
<dbReference type="KEGG" id="abs:AZOBR_40295"/>
<proteinExistence type="predicted"/>
<reference evidence="1 2" key="1">
    <citation type="journal article" date="2011" name="PLoS Genet.">
        <title>Azospirillum genomes reveal transition of bacteria from aquatic to terrestrial environments.</title>
        <authorList>
            <person name="Wisniewski-Dye F."/>
            <person name="Borziak K."/>
            <person name="Khalsa-Moyers G."/>
            <person name="Alexandre G."/>
            <person name="Sukharnikov L.O."/>
            <person name="Wuichet K."/>
            <person name="Hurst G.B."/>
            <person name="McDonald W.H."/>
            <person name="Robertson J.S."/>
            <person name="Barbe V."/>
            <person name="Calteau A."/>
            <person name="Rouy Z."/>
            <person name="Mangenot S."/>
            <person name="Prigent-Combaret C."/>
            <person name="Normand P."/>
            <person name="Boyer M."/>
            <person name="Siguier P."/>
            <person name="Dessaux Y."/>
            <person name="Elmerich C."/>
            <person name="Condemine G."/>
            <person name="Krishnen G."/>
            <person name="Kennedy I."/>
            <person name="Paterson A.H."/>
            <person name="Gonzalez V."/>
            <person name="Mavingui P."/>
            <person name="Zhulin I.B."/>
        </authorList>
    </citation>
    <scope>NUCLEOTIDE SEQUENCE [LARGE SCALE GENOMIC DNA]</scope>
    <source>
        <strain evidence="1 2">Sp245</strain>
    </source>
</reference>
<keyword evidence="2" id="KW-1185">Reference proteome</keyword>
<dbReference type="EMBL" id="HE577327">
    <property type="protein sequence ID" value="CCC97126.1"/>
    <property type="molecule type" value="Genomic_DNA"/>
</dbReference>
<sequence length="23" mass="2691">MRHLLGLTGILEFLFKINKMKST</sequence>
<name>A0A9P1JP64_9PROT</name>
<evidence type="ECO:0000313" key="1">
    <source>
        <dbReference type="EMBL" id="CCC97126.1"/>
    </source>
</evidence>
<organism evidence="1 2">
    <name type="scientific">Azospirillum baldaniorum</name>
    <dbReference type="NCBI Taxonomy" id="1064539"/>
    <lineage>
        <taxon>Bacteria</taxon>
        <taxon>Pseudomonadati</taxon>
        <taxon>Pseudomonadota</taxon>
        <taxon>Alphaproteobacteria</taxon>
        <taxon>Rhodospirillales</taxon>
        <taxon>Azospirillaceae</taxon>
        <taxon>Azospirillum</taxon>
    </lineage>
</organism>
<gene>
    <name evidence="1" type="ORF">AZOBR_40295</name>
</gene>
<protein>
    <submittedName>
        <fullName evidence="1">Uncharacterized protein</fullName>
    </submittedName>
</protein>